<proteinExistence type="predicted"/>
<evidence type="ECO:0000256" key="1">
    <source>
        <dbReference type="SAM" id="Phobius"/>
    </source>
</evidence>
<dbReference type="AlphaFoldDB" id="A0A8H7NFS9"/>
<evidence type="ECO:0000313" key="2">
    <source>
        <dbReference type="EMBL" id="KAF9754828.1"/>
    </source>
</evidence>
<sequence>MLRTQDPRNMSAHPNTYNARIDECHFYWCKITYNENRIFANGSRISETSRELLNWDQSNRVPKVAVIDKGNTTSYPINVIDSSGIARMLQSLFSTSLVYQGYNSPVETEFSIAQLLYNTANFSSLMEYTASSMSARLRSGSGSNSGSNSNVTHVRGTVMHTETYIHVNWAWMTLPAAAALASIIFMAVTVVVNGRQDGWLWRTSVLPFMFVGRSWGVDEIATPGAGKGCVSGMERIAVEKTALCDDFIKERRYDDAEGIHGLRRRSG</sequence>
<dbReference type="Proteomes" id="UP000616885">
    <property type="component" value="Unassembled WGS sequence"/>
</dbReference>
<name>A0A8H7NFS9_BIOOC</name>
<gene>
    <name evidence="2" type="ORF">IM811_010269</name>
</gene>
<comment type="caution">
    <text evidence="2">The sequence shown here is derived from an EMBL/GenBank/DDBJ whole genome shotgun (WGS) entry which is preliminary data.</text>
</comment>
<dbReference type="PANTHER" id="PTHR35394">
    <property type="entry name" value="DUF3176 DOMAIN-CONTAINING PROTEIN"/>
    <property type="match status" value="1"/>
</dbReference>
<keyword evidence="1" id="KW-1133">Transmembrane helix</keyword>
<dbReference type="EMBL" id="JADCTT010000003">
    <property type="protein sequence ID" value="KAF9754828.1"/>
    <property type="molecule type" value="Genomic_DNA"/>
</dbReference>
<feature type="transmembrane region" description="Helical" evidence="1">
    <location>
        <begin position="169"/>
        <end position="192"/>
    </location>
</feature>
<evidence type="ECO:0000313" key="3">
    <source>
        <dbReference type="Proteomes" id="UP000616885"/>
    </source>
</evidence>
<dbReference type="PANTHER" id="PTHR35394:SF5">
    <property type="entry name" value="DUF3176 DOMAIN-CONTAINING PROTEIN"/>
    <property type="match status" value="1"/>
</dbReference>
<accession>A0A8H7NFS9</accession>
<protein>
    <submittedName>
        <fullName evidence="2">Uncharacterized protein</fullName>
    </submittedName>
</protein>
<keyword evidence="1" id="KW-0472">Membrane</keyword>
<reference evidence="2" key="1">
    <citation type="submission" date="2020-10" db="EMBL/GenBank/DDBJ databases">
        <title>High-Quality Genome Resource of Clonostachys rosea strain S41 by Oxford Nanopore Long-Read Sequencing.</title>
        <authorList>
            <person name="Wang H."/>
        </authorList>
    </citation>
    <scope>NUCLEOTIDE SEQUENCE</scope>
    <source>
        <strain evidence="2">S41</strain>
    </source>
</reference>
<organism evidence="2 3">
    <name type="scientific">Bionectria ochroleuca</name>
    <name type="common">Gliocladium roseum</name>
    <dbReference type="NCBI Taxonomy" id="29856"/>
    <lineage>
        <taxon>Eukaryota</taxon>
        <taxon>Fungi</taxon>
        <taxon>Dikarya</taxon>
        <taxon>Ascomycota</taxon>
        <taxon>Pezizomycotina</taxon>
        <taxon>Sordariomycetes</taxon>
        <taxon>Hypocreomycetidae</taxon>
        <taxon>Hypocreales</taxon>
        <taxon>Bionectriaceae</taxon>
        <taxon>Clonostachys</taxon>
    </lineage>
</organism>
<keyword evidence="1" id="KW-0812">Transmembrane</keyword>